<feature type="transmembrane region" description="Helical" evidence="1">
    <location>
        <begin position="48"/>
        <end position="66"/>
    </location>
</feature>
<evidence type="ECO:0000313" key="3">
    <source>
        <dbReference type="Proteomes" id="UP000323521"/>
    </source>
</evidence>
<evidence type="ECO:0000313" key="2">
    <source>
        <dbReference type="EMBL" id="ATW25515.1"/>
    </source>
</evidence>
<proteinExistence type="predicted"/>
<sequence>MEATQKEKNSRLKDKLKEKRMWMLTAAFVLLWLSFITSYKGGISENPSLIALSFLTASLAGLLSILTRK</sequence>
<accession>A0A3G1KTN3</accession>
<dbReference type="EMBL" id="CP017634">
    <property type="protein sequence ID" value="ATW25515.1"/>
    <property type="molecule type" value="Genomic_DNA"/>
</dbReference>
<organism evidence="2 3">
    <name type="scientific">Formimonas warabiya</name>
    <dbReference type="NCBI Taxonomy" id="1761012"/>
    <lineage>
        <taxon>Bacteria</taxon>
        <taxon>Bacillati</taxon>
        <taxon>Bacillota</taxon>
        <taxon>Clostridia</taxon>
        <taxon>Eubacteriales</taxon>
        <taxon>Peptococcaceae</taxon>
        <taxon>Candidatus Formimonas</taxon>
    </lineage>
</organism>
<protein>
    <submittedName>
        <fullName evidence="2">Uncharacterized protein</fullName>
    </submittedName>
</protein>
<feature type="transmembrane region" description="Helical" evidence="1">
    <location>
        <begin position="21"/>
        <end position="42"/>
    </location>
</feature>
<keyword evidence="1" id="KW-0472">Membrane</keyword>
<dbReference type="Proteomes" id="UP000323521">
    <property type="component" value="Chromosome"/>
</dbReference>
<reference evidence="2 3" key="1">
    <citation type="submission" date="2016-10" db="EMBL/GenBank/DDBJ databases">
        <title>Complete Genome Sequence of Peptococcaceae strain DCMF.</title>
        <authorList>
            <person name="Edwards R.J."/>
            <person name="Holland S.I."/>
            <person name="Deshpande N.P."/>
            <person name="Wong Y.K."/>
            <person name="Ertan H."/>
            <person name="Manefield M."/>
            <person name="Russell T.L."/>
            <person name="Lee M.J."/>
        </authorList>
    </citation>
    <scope>NUCLEOTIDE SEQUENCE [LARGE SCALE GENOMIC DNA]</scope>
    <source>
        <strain evidence="2 3">DCMF</strain>
    </source>
</reference>
<keyword evidence="3" id="KW-1185">Reference proteome</keyword>
<evidence type="ECO:0000256" key="1">
    <source>
        <dbReference type="SAM" id="Phobius"/>
    </source>
</evidence>
<dbReference type="KEGG" id="fwa:DCMF_12730"/>
<dbReference type="RefSeq" id="WP_148134775.1">
    <property type="nucleotide sequence ID" value="NZ_CP017634.1"/>
</dbReference>
<dbReference type="AlphaFoldDB" id="A0A3G1KTN3"/>
<keyword evidence="1" id="KW-0812">Transmembrane</keyword>
<gene>
    <name evidence="2" type="ORF">DCMF_12730</name>
</gene>
<name>A0A3G1KTN3_FORW1</name>
<keyword evidence="1" id="KW-1133">Transmembrane helix</keyword>